<dbReference type="InterPro" id="IPR036397">
    <property type="entry name" value="RNaseH_sf"/>
</dbReference>
<dbReference type="OrthoDB" id="9971063at2759"/>
<dbReference type="GO" id="GO:0003676">
    <property type="term" value="F:nucleic acid binding"/>
    <property type="evidence" value="ECO:0007669"/>
    <property type="project" value="InterPro"/>
</dbReference>
<dbReference type="PANTHER" id="PTHR47326">
    <property type="entry name" value="TRANSPOSABLE ELEMENT TC3 TRANSPOSASE-LIKE PROTEIN"/>
    <property type="match status" value="1"/>
</dbReference>
<dbReference type="EMBL" id="BGPR01032698">
    <property type="protein sequence ID" value="GBO06327.1"/>
    <property type="molecule type" value="Genomic_DNA"/>
</dbReference>
<comment type="caution">
    <text evidence="1">The sequence shown here is derived from an EMBL/GenBank/DDBJ whole genome shotgun (WGS) entry which is preliminary data.</text>
</comment>
<name>A0A4Y2U408_ARAVE</name>
<dbReference type="Gene3D" id="3.30.420.10">
    <property type="entry name" value="Ribonuclease H-like superfamily/Ribonuclease H"/>
    <property type="match status" value="1"/>
</dbReference>
<protein>
    <recommendedName>
        <fullName evidence="4">Tc1-like transposase DDE domain-containing protein</fullName>
    </recommendedName>
</protein>
<dbReference type="Proteomes" id="UP000499080">
    <property type="component" value="Unassembled WGS sequence"/>
</dbReference>
<dbReference type="AlphaFoldDB" id="A0A4Y2U408"/>
<keyword evidence="3" id="KW-1185">Reference proteome</keyword>
<reference evidence="1 3" key="1">
    <citation type="journal article" date="2019" name="Sci. Rep.">
        <title>Orb-weaving spider Araneus ventricosus genome elucidates the spidroin gene catalogue.</title>
        <authorList>
            <person name="Kono N."/>
            <person name="Nakamura H."/>
            <person name="Ohtoshi R."/>
            <person name="Moran D.A.P."/>
            <person name="Shinohara A."/>
            <person name="Yoshida Y."/>
            <person name="Fujiwara M."/>
            <person name="Mori M."/>
            <person name="Tomita M."/>
            <person name="Arakawa K."/>
        </authorList>
    </citation>
    <scope>NUCLEOTIDE SEQUENCE [LARGE SCALE GENOMIC DNA]</scope>
</reference>
<evidence type="ECO:0000313" key="3">
    <source>
        <dbReference type="Proteomes" id="UP000499080"/>
    </source>
</evidence>
<dbReference type="PANTHER" id="PTHR47326:SF1">
    <property type="entry name" value="HTH PSQ-TYPE DOMAIN-CONTAINING PROTEIN"/>
    <property type="match status" value="1"/>
</dbReference>
<evidence type="ECO:0000313" key="1">
    <source>
        <dbReference type="EMBL" id="GBO06327.1"/>
    </source>
</evidence>
<gene>
    <name evidence="1" type="ORF">AVEN_115572_1</name>
    <name evidence="2" type="ORF">AVEN_218351_1</name>
</gene>
<proteinExistence type="predicted"/>
<evidence type="ECO:0008006" key="4">
    <source>
        <dbReference type="Google" id="ProtNLM"/>
    </source>
</evidence>
<evidence type="ECO:0000313" key="2">
    <source>
        <dbReference type="EMBL" id="GBO06337.1"/>
    </source>
</evidence>
<sequence>MDVRALLDTTFPNRWMAQFAWPPRSPDVTPLDFFFWDYVRDIVYSREIRNVEDLCVSITATMATVTTKMLLRTCLELDYRLDILRATKGAHMEVH</sequence>
<organism evidence="1 3">
    <name type="scientific">Araneus ventricosus</name>
    <name type="common">Orbweaver spider</name>
    <name type="synonym">Epeira ventricosa</name>
    <dbReference type="NCBI Taxonomy" id="182803"/>
    <lineage>
        <taxon>Eukaryota</taxon>
        <taxon>Metazoa</taxon>
        <taxon>Ecdysozoa</taxon>
        <taxon>Arthropoda</taxon>
        <taxon>Chelicerata</taxon>
        <taxon>Arachnida</taxon>
        <taxon>Araneae</taxon>
        <taxon>Araneomorphae</taxon>
        <taxon>Entelegynae</taxon>
        <taxon>Araneoidea</taxon>
        <taxon>Araneidae</taxon>
        <taxon>Araneus</taxon>
    </lineage>
</organism>
<accession>A0A4Y2U408</accession>
<dbReference type="EMBL" id="BGPR01032701">
    <property type="protein sequence ID" value="GBO06337.1"/>
    <property type="molecule type" value="Genomic_DNA"/>
</dbReference>